<feature type="domain" description="DUF11" evidence="6">
    <location>
        <begin position="959"/>
        <end position="1077"/>
    </location>
</feature>
<feature type="domain" description="DUF11" evidence="6">
    <location>
        <begin position="2226"/>
        <end position="2344"/>
    </location>
</feature>
<dbReference type="InterPro" id="IPR026444">
    <property type="entry name" value="Secre_tail"/>
</dbReference>
<dbReference type="Pfam" id="PF17210">
    <property type="entry name" value="SdrD_B"/>
    <property type="match status" value="2"/>
</dbReference>
<dbReference type="SUPFAM" id="SSF49384">
    <property type="entry name" value="Carbohydrate-binding domain"/>
    <property type="match status" value="1"/>
</dbReference>
<feature type="compositionally biased region" description="Low complexity" evidence="4">
    <location>
        <begin position="2617"/>
        <end position="2626"/>
    </location>
</feature>
<dbReference type="InterPro" id="IPR051172">
    <property type="entry name" value="Chlamydia_OmcB"/>
</dbReference>
<feature type="domain" description="DUF11" evidence="6">
    <location>
        <begin position="1095"/>
        <end position="1196"/>
    </location>
</feature>
<dbReference type="Pfam" id="PF01345">
    <property type="entry name" value="DUF11"/>
    <property type="match status" value="12"/>
</dbReference>
<sequence>MRHSYTHFNVVNHLAHVINLKVLPVLLLGSFFSFSALAQNQCALSIDDVEVNCTFQNGGNTFDVTVLFSWEGIGGNELDITVAGQTQTYAIGATNGNGELSGFTLSAPGSGYPVMLSDGSGCQVLDEVSAIACTPPCTGEPDEIGGLVWEDLDYNGTFGAEPGLPNVKVEAYDCNGELAGTAFSNADGVWAIPNLNAEEDYRIEFTAQNLQGVGFSMVGEDNVSDVRFAQPGDCTILAGFTPQVVEEDCENPDNYGNICIENFNILDWADYADGANPFPLPPYSKTIGGDEISCAIASADGTPYTHRVIHEMLGGEEVFYSLEMDADSHDGNDPRDVGVVFSFDRPVQRLVFQVLDIDITGNAIDRVAIQGSLSGVPVGMNMDDTFVGVHVNQLGDGIFEGTTTVSDASTSGNVTVHFTDPVDQVAINFSAMGAAVDDPGLQMIGLGKIQWCEDPVPIAPQCARIMDWHQFGDNNVNPMPHTIGGSILDVVNEDPAGVATPAGFMVDSDLSPLGGTRGFWALGMDAEVAGQYVQSSFTFGIPVDDLSFSVLGIDQLEGAYQDKVSVHGFLHGTEVPLSLNDITPYSGLYSNQVALLNANEYESQGMMLGASDPSGNLWVYFAEKVDSVVVRLETGAQSPQNPAPQMVGVSDFMFCICRPAPIQLGDYVWADKNANGVQDACEVPVKAMPISLYDGSGTLLATTTSGADGHYHFTKHGTQGENWLLETQVLPQTQYYIVFGNDANNPENQFVVASGKTYAATGKLGGSSLHDSNPDPEVLSDNMPGGIPDGLPYIAYSTGEAGVMNASLDAGFQEVLFDLSLKKELDTVLTPPPFTPGQLVKYNITVYNEGMLSTTFLRVVDYAPAGLNMEDGGQYHVSGNLFQLPNLAPGDSVTMSVTYRIDNAFTGETIVNAAEIAQVNNAMNYTDADSTPDFINGNDDNEDDYSTVEISVNPVLIFDLSLDKRVVGNGPFEPGQDVTFEITVKNEGILLAENVVVQDYTPNGLILNDTDWETDNGVAVLKEEIVEIEPGQSATVQVTFTIDPFFTGSSIVNSAEVLSFYNFPWTDDQDSSPDNNNPEEDDQDEVLLVIQPSFDLALHKNVVSYGPYEPGDLVTFEFEVTNQGSIMATSVQINEQVPNGLTLEDSDWEMVTPSRANLVAPIPLVMPGATETVEVTFRINNNFSGVSIINYGEIASYDDMNVHPDGDSTPANGSTQEDDDDTAVVPVEQPMPVFDLSLIKQINEEVNPGPFLPGQTVAFDITVTNEGNLAATGVQIVDYVPNFLTLTSNTWMSMMSSATLAQPIPTIAPGESVTRTITFMIDAGAPEGAIVNNAEIAAASNAMGMWDTDSTPFNGIGNGEDDTDSAALEVGGEAENFDLELNKSVNSSLTPGPYEPGDQVTYTITVENTGSLEATGVQIKDTYPSSLVPNDANWTFNNGIATLNTPISSIPVDGSVSVNITFTIDDHFTGTSINNVAEIQTASNSSQLPDDDSTPNNGVSAEDDQDNALITVVQNYDLALTKTVVTAGPFEAGQYVTYNLNVINQGNITGTDIQLYDYYPFNHMTLADNDWEPVQGNILRLKTPIASLVPGASVSVPITFQIDADVDCGEVLTNCAEIAGDSTPQPDVDSHPADGSHDQDDDDAVDITVSCLQNFDLALEKTVLGSSNLSPGSPVTFRIEITNEGDLTAQNIEVVDYVPQGLVVIDPDWTNNGGVASLNNNISSLAPGASVTVDIDMAIIASFTGATIINYAEIAGATNNAGAQDSDSTPGNGANAPNEDDYDGAVISLQQQTFDLALSKSLNSSVTPGPFEPGDAVTFNISVANQGSITAQNIQLREYIPSGLTLIDPDWTAVGSVAELNVPIASLAPGATTTLSVDFEINASFAGTSLTNFAEVGSAFNTLGIDDQDSTPGNGSMGSNEDDYDGATISVLQQNFDLALSKSVNTSLTPGPFMPGSPVTFTITVINQGSMTAQTIQLRDYMPLGLVLADNDWTQNGSTAIFNNAITNLAPGQSASVDISFTVSTAFTGSIINNNAEIGAFTNDLGIGDADSTPANGAAGSGEDDYDNAIINVISSVQEFDLALTKNLNTSLTPGPFLPGSTVTFSITVLNEGDINAQNVQIRDYIPLGLVLADNDWSQIGSYAQLDVPIASLPAGASATRNITFTVSGSFTGTGITNFAEIGSASNTGGFTDVDSTPGNGSSGNNEDDFDGAFINVSQEDDPVFDLSLEKAIDVNATPGPYQPGNLVRFVITVTNEGDITAQNIVIKDYIAAGLIPADMDWSQQGGTVVLNSPISSLAPGNSASVTVDFVVNQNFQGASIVNYAEIHSATNAQGIQDIDSTPNNGFAGSGEDDIDSASLTVTQQNFDLALIKTLASVGPFEPGDNVTFNINISNQGSIAAQFVEIQDFIPDGLTLIDPDWSEDNGIATLNTPIFTLSAGQTTMVTIDFVIDPEFDGTSIQNFAEILSAVNPIGLGDGDSTPNNGAAGANEDDYDGASLVVDQTPEAAFDLALTKVVGTVGPFSLGDPVTYSITITNQGDFPAYNVEITDYIPSGLNLTDADWAQNGNQATYTIPGPIAALGGTETVTIDFEIDDNYIGAAITNYAEISAADDDNDSTNTPPTDADSFYDNNPSNDAGGAPNSAADDAINGNGTGAPGSGIAATDEDDHDPATITLNNCNDLSAGIGTMQQLCLSCTPDEINYDLFGALAGTPSPGGFWQDVDGAGVSLLDPTNVDFAGVPEGSYDFVYTVGGMGMCPATSATVTIELTDITSYGCNDQVNVTFGTSCEILVTPDMVLEGTPDCMGSLQVNLINESGVSIGNTITGNEVGQLLIAEVIDPYCGLLCWGNIWVTDVTAPTIVCPTQEVDLVCNDFDFVMDAESSLADLGQPIVLDNCVDYNTITFTDEMVMGLPSCEGQRINRTFTVTDPAGNSTTCVQEINFRNLSFSDIMQPDPAPVVSCDQPFNADPITGNPTADVTGSPMIDGYYNDYFFDGALCDLGATFEDGPPIQVCDGTIKFVREWTIIDWCPDGGDNVTTFTQLIKIGDEEGPEVTAPNVDTDGDGELDPLVYSTGTFDCTAAIVVPEPDVTDNCSSFEIDTDILVEEVVPNYNQYGQLIGYDTVQTVFASIGPDDNRFITGIPIGCHVFRYKVTDDCNNFTIIDAPFCIEDNIAPSAVCDDDLNISLGGNGAARVFATDIDEGSSDNCEIATLEVRRLYELDPNDCSDVTDYYSDWGNFVDFSCCDAGSMVTIELRVTDIYGNQNICWLEVMIEDKINPFCVAPASTTISCADIPAGFEPESPQALEALFGVATAMDDCGVATVNEFTPESTLDACGFGTITRTFTAFDNAGNQSTNTCQQVITVTEEYNYTIKFPKDEISNCGVPSPDTILVNGQGCDMLSVSVFDEYFYPNAGGNDASCYKIFRRYRVQNMCEWDGISGPFVVGRNEDCDATPGDEDVWVVRTPGITYIDRDNNPGNSNPAFGVKGTSCDGQTNPAGYWRTVSSVGYWQYTQIIEVKDEEAPEISFAGPQEFCSINQVTCNATVQFPFTIVENCDPDNLDITVQLDAGANGTIDFNVTSQLTGSYPNYVIGGEYPIGSHEFRVTVSDGCGGNTDFAILPFEVIDCAPPTLTCLNGITFSLQELPPNTDIDGDGEIDAYGAGIWANDFHISESDCSDDTIAFSVNLVGETPNFNQTSIYFTCDDVGNVPIEVYFYDSAFNPNAVQPDGSVGGPNWDFCETYVLITDPEGFCNTTQPDPMMAGLISRENDDAVEAVEVSLSGQMSISMMTNSTGTYEFVDLPMGYDYTVTPSRNDEHRNGVSTFDLIIIQQHLLGISSLGSPYKMIAADVNRTNSITTLDMIQIQKLILGEIQEFAGNTSWRFVDREFVFPVPTNPWFSLFPESISINNLDDDVMSNDFVAIKVGDVNNSATTTLFTGIDERSFRGAFQLETGEQQLKPGAQIRVPVRAPQDEPVYGYQFSMNFDTDVLVLAEVEYGLAQENSLGLYDADWGLITASWYDEELMANGGTAGGPVLFTLVFDVAGNANAALSEVLEVNSSVTLAEAYSRDGRLLDVSLNFAQGESSSSTAPFRLYQNRPNPFRQGTVIGFDLPEAGEAALHIFDLNGRLLKTYDGDYAAGYNEIRLERDELPAAGVLYYRLQVNGQVATRKMIIQD</sequence>
<keyword evidence="10" id="KW-1185">Reference proteome</keyword>
<dbReference type="InterPro" id="IPR055354">
    <property type="entry name" value="DUF7507"/>
</dbReference>
<feature type="signal peptide" evidence="5">
    <location>
        <begin position="1"/>
        <end position="38"/>
    </location>
</feature>
<evidence type="ECO:0000256" key="1">
    <source>
        <dbReference type="ARBA" id="ARBA00004613"/>
    </source>
</evidence>
<evidence type="ECO:0000259" key="8">
    <source>
        <dbReference type="Pfam" id="PF24346"/>
    </source>
</evidence>
<dbReference type="OrthoDB" id="1488158at2"/>
<dbReference type="GO" id="GO:0005576">
    <property type="term" value="C:extracellular region"/>
    <property type="evidence" value="ECO:0007669"/>
    <property type="project" value="UniProtKB-SubCell"/>
</dbReference>
<feature type="domain" description="DUF11" evidence="6">
    <location>
        <begin position="1937"/>
        <end position="2044"/>
    </location>
</feature>
<dbReference type="GO" id="GO:0000272">
    <property type="term" value="P:polysaccharide catabolic process"/>
    <property type="evidence" value="ECO:0007669"/>
    <property type="project" value="InterPro"/>
</dbReference>
<feature type="domain" description="DUF11" evidence="6">
    <location>
        <begin position="1656"/>
        <end position="1760"/>
    </location>
</feature>
<feature type="domain" description="SD-repeat containing protein B" evidence="7">
    <location>
        <begin position="663"/>
        <end position="715"/>
    </location>
</feature>
<evidence type="ECO:0000256" key="5">
    <source>
        <dbReference type="SAM" id="SignalP"/>
    </source>
</evidence>
<dbReference type="GO" id="GO:0030246">
    <property type="term" value="F:carbohydrate binding"/>
    <property type="evidence" value="ECO:0007669"/>
    <property type="project" value="InterPro"/>
</dbReference>
<name>A0A098S8L8_9BACT</name>
<dbReference type="PANTHER" id="PTHR34819:SF3">
    <property type="entry name" value="CELL SURFACE PROTEIN"/>
    <property type="match status" value="1"/>
</dbReference>
<feature type="chain" id="PRO_5001947760" description="DUF11 domain-containing protein" evidence="5">
    <location>
        <begin position="39"/>
        <end position="4174"/>
    </location>
</feature>
<dbReference type="Gene3D" id="2.60.40.10">
    <property type="entry name" value="Immunoglobulins"/>
    <property type="match status" value="11"/>
</dbReference>
<feature type="domain" description="DUF11" evidence="6">
    <location>
        <begin position="818"/>
        <end position="924"/>
    </location>
</feature>
<feature type="region of interest" description="Disordered" evidence="4">
    <location>
        <begin position="1761"/>
        <end position="1781"/>
    </location>
</feature>
<feature type="domain" description="DUF11" evidence="6">
    <location>
        <begin position="2081"/>
        <end position="2198"/>
    </location>
</feature>
<comment type="caution">
    <text evidence="9">The sequence shown here is derived from an EMBL/GenBank/DDBJ whole genome shotgun (WGS) entry which is preliminary data.</text>
</comment>
<dbReference type="InterPro" id="IPR013783">
    <property type="entry name" value="Ig-like_fold"/>
</dbReference>
<feature type="domain" description="DUF11" evidence="6">
    <location>
        <begin position="2368"/>
        <end position="2481"/>
    </location>
</feature>
<feature type="region of interest" description="Disordered" evidence="4">
    <location>
        <begin position="2611"/>
        <end position="2669"/>
    </location>
</feature>
<dbReference type="SUPFAM" id="SSF49478">
    <property type="entry name" value="Cna protein B-type domain"/>
    <property type="match status" value="1"/>
</dbReference>
<reference evidence="9 10" key="1">
    <citation type="journal article" date="2014" name="Int. J. Syst. Evol. Microbiol.">
        <title>Phaeodactylibacter xiamenensis gen. nov., sp. nov., a member of the family Saprospiraceae isolated from the marine alga Phaeodactylum tricornutum.</title>
        <authorList>
            <person name="Chen Z.Jr."/>
            <person name="Lei X."/>
            <person name="Lai Q."/>
            <person name="Li Y."/>
            <person name="Zhang B."/>
            <person name="Zhang J."/>
            <person name="Zhang H."/>
            <person name="Yang L."/>
            <person name="Zheng W."/>
            <person name="Tian Y."/>
            <person name="Yu Z."/>
            <person name="Xu H.Jr."/>
            <person name="Zheng T."/>
        </authorList>
    </citation>
    <scope>NUCLEOTIDE SEQUENCE [LARGE SCALE GENOMIC DNA]</scope>
    <source>
        <strain evidence="9 10">KD52</strain>
    </source>
</reference>
<feature type="domain" description="DUF7507" evidence="8">
    <location>
        <begin position="1518"/>
        <end position="1630"/>
    </location>
</feature>
<dbReference type="Gene3D" id="1.10.1330.10">
    <property type="entry name" value="Dockerin domain"/>
    <property type="match status" value="1"/>
</dbReference>
<feature type="region of interest" description="Disordered" evidence="4">
    <location>
        <begin position="1200"/>
        <end position="1220"/>
    </location>
</feature>
<evidence type="ECO:0008006" key="11">
    <source>
        <dbReference type="Google" id="ProtNLM"/>
    </source>
</evidence>
<keyword evidence="3 5" id="KW-0732">Signal</keyword>
<feature type="domain" description="DUF11" evidence="6">
    <location>
        <begin position="1378"/>
        <end position="1497"/>
    </location>
</feature>
<proteinExistence type="predicted"/>
<evidence type="ECO:0000313" key="10">
    <source>
        <dbReference type="Proteomes" id="UP000029736"/>
    </source>
</evidence>
<protein>
    <recommendedName>
        <fullName evidence="11">DUF11 domain-containing protein</fullName>
    </recommendedName>
</protein>
<feature type="region of interest" description="Disordered" evidence="4">
    <location>
        <begin position="1482"/>
        <end position="1504"/>
    </location>
</feature>
<feature type="compositionally biased region" description="Polar residues" evidence="4">
    <location>
        <begin position="1482"/>
        <end position="1499"/>
    </location>
</feature>
<dbReference type="SUPFAM" id="SSF117074">
    <property type="entry name" value="Hypothetical protein PA1324"/>
    <property type="match status" value="1"/>
</dbReference>
<dbReference type="STRING" id="1524460.IX84_14440"/>
<evidence type="ECO:0000259" key="6">
    <source>
        <dbReference type="Pfam" id="PF01345"/>
    </source>
</evidence>
<dbReference type="PANTHER" id="PTHR34819">
    <property type="entry name" value="LARGE CYSTEINE-RICH PERIPLASMIC PROTEIN OMCB"/>
    <property type="match status" value="1"/>
</dbReference>
<organism evidence="9 10">
    <name type="scientific">Phaeodactylibacter xiamenensis</name>
    <dbReference type="NCBI Taxonomy" id="1524460"/>
    <lineage>
        <taxon>Bacteria</taxon>
        <taxon>Pseudomonadati</taxon>
        <taxon>Bacteroidota</taxon>
        <taxon>Saprospiria</taxon>
        <taxon>Saprospirales</taxon>
        <taxon>Haliscomenobacteraceae</taxon>
        <taxon>Phaeodactylibacter</taxon>
    </lineage>
</organism>
<feature type="compositionally biased region" description="Basic and acidic residues" evidence="4">
    <location>
        <begin position="1628"/>
        <end position="1638"/>
    </location>
</feature>
<evidence type="ECO:0000259" key="7">
    <source>
        <dbReference type="Pfam" id="PF17210"/>
    </source>
</evidence>
<feature type="region of interest" description="Disordered" evidence="4">
    <location>
        <begin position="1619"/>
        <end position="1642"/>
    </location>
</feature>
<dbReference type="CDD" id="cd14252">
    <property type="entry name" value="Dockerin_like"/>
    <property type="match status" value="1"/>
</dbReference>
<dbReference type="Proteomes" id="UP000029736">
    <property type="component" value="Unassembled WGS sequence"/>
</dbReference>
<feature type="domain" description="DUF11" evidence="6">
    <location>
        <begin position="1241"/>
        <end position="1339"/>
    </location>
</feature>
<dbReference type="Gene3D" id="2.60.40.680">
    <property type="match status" value="1"/>
</dbReference>
<dbReference type="RefSeq" id="WP_044221749.1">
    <property type="nucleotide sequence ID" value="NZ_JBKAGJ010000027.1"/>
</dbReference>
<feature type="compositionally biased region" description="Polar residues" evidence="4">
    <location>
        <begin position="1761"/>
        <end position="1772"/>
    </location>
</feature>
<dbReference type="InterPro" id="IPR047589">
    <property type="entry name" value="DUF11_rpt"/>
</dbReference>
<evidence type="ECO:0000256" key="4">
    <source>
        <dbReference type="SAM" id="MobiDB-lite"/>
    </source>
</evidence>
<feature type="domain" description="DUF11" evidence="6">
    <location>
        <begin position="2510"/>
        <end position="2619"/>
    </location>
</feature>
<evidence type="ECO:0000256" key="3">
    <source>
        <dbReference type="ARBA" id="ARBA00022729"/>
    </source>
</evidence>
<dbReference type="InterPro" id="IPR008965">
    <property type="entry name" value="CBM2/CBM3_carb-bd_dom_sf"/>
</dbReference>
<dbReference type="NCBIfam" id="TIGR01451">
    <property type="entry name" value="B_ant_repeat"/>
    <property type="match status" value="11"/>
</dbReference>
<accession>A0A098S8L8</accession>
<dbReference type="NCBIfam" id="TIGR04183">
    <property type="entry name" value="Por_Secre_tail"/>
    <property type="match status" value="1"/>
</dbReference>
<comment type="subcellular location">
    <subcellularLocation>
        <location evidence="1">Secreted</location>
    </subcellularLocation>
</comment>
<keyword evidence="2" id="KW-0964">Secreted</keyword>
<dbReference type="InterPro" id="IPR001434">
    <property type="entry name" value="OmcB-like_DUF11"/>
</dbReference>
<dbReference type="EMBL" id="JPOS01000035">
    <property type="protein sequence ID" value="KGE87422.1"/>
    <property type="molecule type" value="Genomic_DNA"/>
</dbReference>
<feature type="domain" description="DUF11" evidence="6">
    <location>
        <begin position="1795"/>
        <end position="1901"/>
    </location>
</feature>
<feature type="domain" description="SD-repeat containing protein B" evidence="7">
    <location>
        <begin position="143"/>
        <end position="225"/>
    </location>
</feature>
<evidence type="ECO:0000313" key="9">
    <source>
        <dbReference type="EMBL" id="KGE87422.1"/>
    </source>
</evidence>
<evidence type="ECO:0000256" key="2">
    <source>
        <dbReference type="ARBA" id="ARBA00022525"/>
    </source>
</evidence>
<gene>
    <name evidence="9" type="ORF">IX84_14440</name>
</gene>
<dbReference type="Pfam" id="PF24346">
    <property type="entry name" value="DUF7507"/>
    <property type="match status" value="1"/>
</dbReference>
<dbReference type="InterPro" id="IPR033764">
    <property type="entry name" value="Sdr_B"/>
</dbReference>
<dbReference type="InterPro" id="IPR036439">
    <property type="entry name" value="Dockerin_dom_sf"/>
</dbReference>